<evidence type="ECO:0008006" key="4">
    <source>
        <dbReference type="Google" id="ProtNLM"/>
    </source>
</evidence>
<evidence type="ECO:0000313" key="3">
    <source>
        <dbReference type="Proteomes" id="UP000249248"/>
    </source>
</evidence>
<dbReference type="EMBL" id="QKSB01000033">
    <property type="protein sequence ID" value="PZE15592.1"/>
    <property type="molecule type" value="Genomic_DNA"/>
</dbReference>
<protein>
    <recommendedName>
        <fullName evidence="4">MAM domain-containing protein</fullName>
    </recommendedName>
</protein>
<organism evidence="2 3">
    <name type="scientific">Putridiphycobacter roseus</name>
    <dbReference type="NCBI Taxonomy" id="2219161"/>
    <lineage>
        <taxon>Bacteria</taxon>
        <taxon>Pseudomonadati</taxon>
        <taxon>Bacteroidota</taxon>
        <taxon>Flavobacteriia</taxon>
        <taxon>Flavobacteriales</taxon>
        <taxon>Crocinitomicaceae</taxon>
        <taxon>Putridiphycobacter</taxon>
    </lineage>
</organism>
<accession>A0A2W1NIZ0</accession>
<proteinExistence type="predicted"/>
<sequence length="302" mass="33353">MLKIAGLILLLFSLGNLSAQEICDNGMDDDGDGLIDLLDNECSCIIKRDIIPNPSFENNSNCTNNGYNNVSNWEVSSGTFFLYSLCDPFSIEGNPPIIPTVPNGQNYIHFYIFNGNTIFNQSINGGLAANTCLADTLYANHTYSLFIKGNHGFCYNLYNSIPSITTIELFGRPLCTPNVIPTNQWFNNVDYLANIDPNWQFLTSDTFSVAPNNWEQFNLVFTPSVDMTSISITGLTNALSTTQDNGYSLFIDDLELFEILIPDTITVNTSGQFCTNNKLAVGNINLTGGTWQWFKDSVALVG</sequence>
<gene>
    <name evidence="2" type="ORF">DNU06_17265</name>
</gene>
<comment type="caution">
    <text evidence="2">The sequence shown here is derived from an EMBL/GenBank/DDBJ whole genome shotgun (WGS) entry which is preliminary data.</text>
</comment>
<name>A0A2W1NIZ0_9FLAO</name>
<dbReference type="AlphaFoldDB" id="A0A2W1NIZ0"/>
<keyword evidence="1" id="KW-0732">Signal</keyword>
<dbReference type="Proteomes" id="UP000249248">
    <property type="component" value="Unassembled WGS sequence"/>
</dbReference>
<feature type="non-terminal residue" evidence="2">
    <location>
        <position position="302"/>
    </location>
</feature>
<keyword evidence="3" id="KW-1185">Reference proteome</keyword>
<feature type="signal peptide" evidence="1">
    <location>
        <begin position="1"/>
        <end position="19"/>
    </location>
</feature>
<evidence type="ECO:0000256" key="1">
    <source>
        <dbReference type="SAM" id="SignalP"/>
    </source>
</evidence>
<reference evidence="2 3" key="1">
    <citation type="submission" date="2018-06" db="EMBL/GenBank/DDBJ databases">
        <title>The draft genome sequence of Crocinitomix sp. SM1701.</title>
        <authorList>
            <person name="Zhang X."/>
        </authorList>
    </citation>
    <scope>NUCLEOTIDE SEQUENCE [LARGE SCALE GENOMIC DNA]</scope>
    <source>
        <strain evidence="2 3">SM1701</strain>
    </source>
</reference>
<dbReference type="RefSeq" id="WP_199399038.1">
    <property type="nucleotide sequence ID" value="NZ_QKSB01000033.1"/>
</dbReference>
<evidence type="ECO:0000313" key="2">
    <source>
        <dbReference type="EMBL" id="PZE15592.1"/>
    </source>
</evidence>
<feature type="chain" id="PRO_5016002718" description="MAM domain-containing protein" evidence="1">
    <location>
        <begin position="20"/>
        <end position="302"/>
    </location>
</feature>